<dbReference type="HOGENOM" id="CLU_097526_0_0_10"/>
<dbReference type="EMBL" id="LN515532">
    <property type="protein sequence ID" value="CEA16840.1"/>
    <property type="molecule type" value="Genomic_DNA"/>
</dbReference>
<dbReference type="CDD" id="cd02440">
    <property type="entry name" value="AdoMet_MTases"/>
    <property type="match status" value="1"/>
</dbReference>
<dbReference type="STRING" id="1562970.ING2E5B_2112"/>
<evidence type="ECO:0000313" key="1">
    <source>
        <dbReference type="EMBL" id="CEA16840.1"/>
    </source>
</evidence>
<sequence>MKGNNKITDQAHWDEYWGNYQYDKIPKKVVFKKFMPLLTRGKSFIDIGGFPGIFSAYFYKHGVKDVTLLDFHLNYEIVRSIENRNDLPLNSIKCINADFLSFHSERKYDIVFSSGFIEHFEDTADVISRHVELLSENGQLLIIIPNFLGLNGSIQRWFDKQNLDAHNLNSMDISILEMVMKGFNLKDLTVDYIGKPMLWLEPKPENKSKRKWIKMLSYVVKLFPIKSRFLSPFIAIYARK</sequence>
<keyword evidence="2" id="KW-1185">Reference proteome</keyword>
<organism evidence="1 2">
    <name type="scientific">Fermentimonas caenicola</name>
    <dbReference type="NCBI Taxonomy" id="1562970"/>
    <lineage>
        <taxon>Bacteria</taxon>
        <taxon>Pseudomonadati</taxon>
        <taxon>Bacteroidota</taxon>
        <taxon>Bacteroidia</taxon>
        <taxon>Bacteroidales</taxon>
        <taxon>Dysgonomonadaceae</taxon>
        <taxon>Fermentimonas</taxon>
    </lineage>
</organism>
<dbReference type="KEGG" id="pbt:ING2E5B_2112"/>
<evidence type="ECO:0000313" key="2">
    <source>
        <dbReference type="Proteomes" id="UP000032417"/>
    </source>
</evidence>
<dbReference type="Gene3D" id="3.40.50.150">
    <property type="entry name" value="Vaccinia Virus protein VP39"/>
    <property type="match status" value="1"/>
</dbReference>
<dbReference type="SUPFAM" id="SSF53335">
    <property type="entry name" value="S-adenosyl-L-methionine-dependent methyltransferases"/>
    <property type="match status" value="1"/>
</dbReference>
<accession>A0A098C1Q6</accession>
<gene>
    <name evidence="1" type="ORF">ING2E5B_2112</name>
</gene>
<dbReference type="InterPro" id="IPR029063">
    <property type="entry name" value="SAM-dependent_MTases_sf"/>
</dbReference>
<reference evidence="1 2" key="1">
    <citation type="submission" date="2014-08" db="EMBL/GenBank/DDBJ databases">
        <authorList>
            <person name="Wibberg D."/>
        </authorList>
    </citation>
    <scope>NUCLEOTIDE SEQUENCE [LARGE SCALE GENOMIC DNA]</scope>
    <source>
        <strain evidence="2">ING2-E5B</strain>
    </source>
</reference>
<dbReference type="Proteomes" id="UP000032417">
    <property type="component" value="Chromosome 1"/>
</dbReference>
<proteinExistence type="predicted"/>
<dbReference type="AlphaFoldDB" id="A0A098C1Q6"/>
<protein>
    <submittedName>
        <fullName evidence="1">Uncharacterized protein</fullName>
    </submittedName>
</protein>
<name>A0A098C1Q6_9BACT</name>
<dbReference type="Pfam" id="PF13489">
    <property type="entry name" value="Methyltransf_23"/>
    <property type="match status" value="1"/>
</dbReference>